<dbReference type="Proteomes" id="UP000051888">
    <property type="component" value="Unassembled WGS sequence"/>
</dbReference>
<feature type="domain" description="Sulfatase N-terminal" evidence="13">
    <location>
        <begin position="243"/>
        <end position="532"/>
    </location>
</feature>
<keyword evidence="3 7" id="KW-1003">Cell membrane</keyword>
<comment type="similarity">
    <text evidence="2 7">Belongs to the LTA synthase family.</text>
</comment>
<feature type="transmembrane region" description="Helical" evidence="12">
    <location>
        <begin position="150"/>
        <end position="167"/>
    </location>
</feature>
<dbReference type="InterPro" id="IPR012160">
    <property type="entry name" value="LtaS-like"/>
</dbReference>
<evidence type="ECO:0000256" key="9">
    <source>
        <dbReference type="PIRSR" id="PIRSR005091-2"/>
    </source>
</evidence>
<evidence type="ECO:0000256" key="6">
    <source>
        <dbReference type="ARBA" id="ARBA00023136"/>
    </source>
</evidence>
<evidence type="ECO:0000313" key="14">
    <source>
        <dbReference type="EMBL" id="KQL53264.1"/>
    </source>
</evidence>
<evidence type="ECO:0000256" key="10">
    <source>
        <dbReference type="PIRSR" id="PIRSR005091-3"/>
    </source>
</evidence>
<evidence type="ECO:0000256" key="8">
    <source>
        <dbReference type="PIRSR" id="PIRSR005091-1"/>
    </source>
</evidence>
<evidence type="ECO:0000259" key="13">
    <source>
        <dbReference type="Pfam" id="PF00884"/>
    </source>
</evidence>
<feature type="transmembrane region" description="Helical" evidence="12">
    <location>
        <begin position="7"/>
        <end position="27"/>
    </location>
</feature>
<evidence type="ECO:0000256" key="7">
    <source>
        <dbReference type="PIRNR" id="PIRNR005091"/>
    </source>
</evidence>
<organism evidence="14 15">
    <name type="scientific">Heyndrickxia shackletonii</name>
    <dbReference type="NCBI Taxonomy" id="157838"/>
    <lineage>
        <taxon>Bacteria</taxon>
        <taxon>Bacillati</taxon>
        <taxon>Bacillota</taxon>
        <taxon>Bacilli</taxon>
        <taxon>Bacillales</taxon>
        <taxon>Bacillaceae</taxon>
        <taxon>Heyndrickxia</taxon>
    </lineage>
</organism>
<feature type="transmembrane region" description="Helical" evidence="12">
    <location>
        <begin position="67"/>
        <end position="89"/>
    </location>
</feature>
<dbReference type="InterPro" id="IPR050448">
    <property type="entry name" value="OpgB/LTA_synthase_biosynth"/>
</dbReference>
<dbReference type="InterPro" id="IPR017850">
    <property type="entry name" value="Alkaline_phosphatase_core_sf"/>
</dbReference>
<feature type="transmembrane region" description="Helical" evidence="12">
    <location>
        <begin position="39"/>
        <end position="60"/>
    </location>
</feature>
<dbReference type="OrthoDB" id="5901192at2"/>
<feature type="binding site" evidence="10">
    <location>
        <position position="251"/>
    </location>
    <ligand>
        <name>Mn(2+)</name>
        <dbReference type="ChEBI" id="CHEBI:29035"/>
    </ligand>
</feature>
<dbReference type="Gene3D" id="3.40.720.10">
    <property type="entry name" value="Alkaline Phosphatase, subunit A"/>
    <property type="match status" value="1"/>
</dbReference>
<evidence type="ECO:0000256" key="4">
    <source>
        <dbReference type="ARBA" id="ARBA00022692"/>
    </source>
</evidence>
<keyword evidence="9" id="KW-0464">Manganese</keyword>
<dbReference type="PANTHER" id="PTHR47371:SF1">
    <property type="entry name" value="LIPOTEICHOIC ACID SYNTHASE-LIKE YQGS"/>
    <property type="match status" value="1"/>
</dbReference>
<reference evidence="14 15" key="1">
    <citation type="submission" date="2015-09" db="EMBL/GenBank/DDBJ databases">
        <title>Genome sequencing project for genomic taxonomy and phylogenomics of Bacillus-like bacteria.</title>
        <authorList>
            <person name="Liu B."/>
            <person name="Wang J."/>
            <person name="Zhu Y."/>
            <person name="Liu G."/>
            <person name="Chen Q."/>
            <person name="Chen Z."/>
            <person name="Lan J."/>
            <person name="Che J."/>
            <person name="Ge C."/>
            <person name="Shi H."/>
            <person name="Pan Z."/>
            <person name="Liu X."/>
        </authorList>
    </citation>
    <scope>NUCLEOTIDE SEQUENCE [LARGE SCALE GENOMIC DNA]</scope>
    <source>
        <strain evidence="14 15">LMG 18435</strain>
    </source>
</reference>
<dbReference type="GO" id="GO:0046872">
    <property type="term" value="F:metal ion binding"/>
    <property type="evidence" value="ECO:0007669"/>
    <property type="project" value="UniProtKB-KW"/>
</dbReference>
<keyword evidence="15" id="KW-1185">Reference proteome</keyword>
<evidence type="ECO:0000256" key="11">
    <source>
        <dbReference type="PIRSR" id="PIRSR600917-52"/>
    </source>
</evidence>
<sequence length="627" mass="72422">MKKWNEFVFYIIAVAFLTIKTILVYFCEFDLRGKSMMEMLLLFLNPIGSVALFLGISFFFSKKIRIVCMLIVYTVLTGILFGNILYYRFYIDYVTVPVLFQFQNVGGLSQSTVELLRWTDPLLVVDIIFLIFAAIKLVDKSKFVSKKQHRASLAISIMLILAVLVGGEVEDPNLFKKTYDRELLVKTIGTFNYHVYDILFNSKMLVQSAFAESNDIHKVESYLKKENAPSLSKSSYHGQAQGKNLILISLESTQQFVLNRKINGEEITPFLNKLIKESYYFPNFYHQTAQGKTSDAEFMIDNGLYPLSGGSVFVRRPHNDYYALPAILKEQGYISTVFHSNDESFWNRGNMYQTLGYDRFFSKKDYQVTEENSVNYGLKDIPFFKQSIPYLKKLPQPFYAKFLTLTNHFPFLLHNEDDRFLNIDENNADLVHRYFATVRYEDEAIKQFFDLLKKEGIYNNSVIVLYGDHYGISRSYDKELEEVLGKKISLTDQLDLQKVPFIIHIPGVKGKQINTLGGEIDIRQTILDIMGIVPKKEEVDFGRSLFSSDRKNLVVFRDGSFVTNKYAYLDDGCYDKSVGNKVKRNLCTPYLDKVQNELMYSDNVIFGDLLRFLESDGIIIKNPSSKE</sequence>
<keyword evidence="6 7" id="KW-0472">Membrane</keyword>
<keyword evidence="4 12" id="KW-0812">Transmembrane</keyword>
<feature type="transmembrane region" description="Helical" evidence="12">
    <location>
        <begin position="121"/>
        <end position="138"/>
    </location>
</feature>
<feature type="binding site" evidence="10">
    <location>
        <position position="468"/>
    </location>
    <ligand>
        <name>Mn(2+)</name>
        <dbReference type="ChEBI" id="CHEBI:29035"/>
    </ligand>
</feature>
<evidence type="ECO:0000313" key="15">
    <source>
        <dbReference type="Proteomes" id="UP000051888"/>
    </source>
</evidence>
<proteinExistence type="inferred from homology"/>
<dbReference type="CDD" id="cd16015">
    <property type="entry name" value="LTA_synthase"/>
    <property type="match status" value="1"/>
</dbReference>
<protein>
    <recommendedName>
        <fullName evidence="13">Sulfatase N-terminal domain-containing protein</fullName>
    </recommendedName>
</protein>
<feature type="binding site" evidence="10">
    <location>
        <position position="469"/>
    </location>
    <ligand>
        <name>Mn(2+)</name>
        <dbReference type="ChEBI" id="CHEBI:29035"/>
    </ligand>
</feature>
<evidence type="ECO:0000256" key="1">
    <source>
        <dbReference type="ARBA" id="ARBA00004651"/>
    </source>
</evidence>
<dbReference type="PATRIC" id="fig|157838.3.peg.1545"/>
<comment type="caution">
    <text evidence="14">The sequence shown here is derived from an EMBL/GenBank/DDBJ whole genome shotgun (WGS) entry which is preliminary data.</text>
</comment>
<dbReference type="Gene3D" id="3.30.1120.170">
    <property type="match status" value="1"/>
</dbReference>
<dbReference type="RefSeq" id="WP_055738993.1">
    <property type="nucleotide sequence ID" value="NZ_JAAIWL010000054.1"/>
</dbReference>
<dbReference type="AlphaFoldDB" id="A0A0Q3TGV8"/>
<dbReference type="InterPro" id="IPR000917">
    <property type="entry name" value="Sulfatase_N"/>
</dbReference>
<comment type="PTM">
    <text evidence="11">The conversion to 3-oxoalanine (also known as C-formylglycine, FGly), of a serine or cysteine residue in prokaryotes and of a cysteine residue in eukaryotes, is critical for catalytic activity.</text>
</comment>
<evidence type="ECO:0000256" key="3">
    <source>
        <dbReference type="ARBA" id="ARBA00022475"/>
    </source>
</evidence>
<evidence type="ECO:0000256" key="12">
    <source>
        <dbReference type="SAM" id="Phobius"/>
    </source>
</evidence>
<gene>
    <name evidence="14" type="ORF">AN964_07015</name>
</gene>
<feature type="modified residue" description="3-oxoalanine (Ser)" evidence="11">
    <location>
        <position position="61"/>
    </location>
</feature>
<dbReference type="STRING" id="157838.AN964_07015"/>
<dbReference type="PIRSF" id="PIRSF005091">
    <property type="entry name" value="Mmb_sulf_HI1246"/>
    <property type="match status" value="1"/>
</dbReference>
<feature type="binding site" evidence="9">
    <location>
        <position position="408"/>
    </location>
    <ligand>
        <name>substrate</name>
    </ligand>
</feature>
<comment type="subcellular location">
    <subcellularLocation>
        <location evidence="1">Cell membrane</location>
        <topology evidence="1">Multi-pass membrane protein</topology>
    </subcellularLocation>
</comment>
<evidence type="ECO:0000256" key="2">
    <source>
        <dbReference type="ARBA" id="ARBA00009983"/>
    </source>
</evidence>
<feature type="active site" evidence="8">
    <location>
        <position position="293"/>
    </location>
</feature>
<keyword evidence="9" id="KW-0479">Metal-binding</keyword>
<keyword evidence="5 12" id="KW-1133">Transmembrane helix</keyword>
<feature type="binding site" evidence="10">
    <location>
        <position position="293"/>
    </location>
    <ligand>
        <name>Mn(2+)</name>
        <dbReference type="ChEBI" id="CHEBI:29035"/>
    </ligand>
</feature>
<evidence type="ECO:0000256" key="5">
    <source>
        <dbReference type="ARBA" id="ARBA00022989"/>
    </source>
</evidence>
<dbReference type="Pfam" id="PF00884">
    <property type="entry name" value="Sulfatase"/>
    <property type="match status" value="1"/>
</dbReference>
<name>A0A0Q3TGV8_9BACI</name>
<accession>A0A0Q3TGV8</accession>
<dbReference type="EMBL" id="LJJC01000004">
    <property type="protein sequence ID" value="KQL53264.1"/>
    <property type="molecule type" value="Genomic_DNA"/>
</dbReference>
<dbReference type="SUPFAM" id="SSF53649">
    <property type="entry name" value="Alkaline phosphatase-like"/>
    <property type="match status" value="1"/>
</dbReference>
<dbReference type="GO" id="GO:0005886">
    <property type="term" value="C:plasma membrane"/>
    <property type="evidence" value="ECO:0007669"/>
    <property type="project" value="UniProtKB-SubCell"/>
</dbReference>
<dbReference type="PANTHER" id="PTHR47371">
    <property type="entry name" value="LIPOTEICHOIC ACID SYNTHASE"/>
    <property type="match status" value="1"/>
</dbReference>